<dbReference type="EMBL" id="CP001791">
    <property type="protein sequence ID" value="ADI00186.1"/>
    <property type="molecule type" value="Genomic_DNA"/>
</dbReference>
<evidence type="ECO:0000256" key="1">
    <source>
        <dbReference type="SAM" id="Phobius"/>
    </source>
</evidence>
<feature type="transmembrane region" description="Helical" evidence="1">
    <location>
        <begin position="21"/>
        <end position="43"/>
    </location>
</feature>
<name>D6XYB7_BACIE</name>
<dbReference type="AlphaFoldDB" id="D6XYB7"/>
<dbReference type="PANTHER" id="PTHR37305:SF1">
    <property type="entry name" value="MEMBRANE PROTEIN"/>
    <property type="match status" value="1"/>
</dbReference>
<dbReference type="STRING" id="439292.Bsel_2688"/>
<dbReference type="Proteomes" id="UP000000271">
    <property type="component" value="Chromosome"/>
</dbReference>
<feature type="transmembrane region" description="Helical" evidence="1">
    <location>
        <begin position="230"/>
        <end position="252"/>
    </location>
</feature>
<dbReference type="GO" id="GO:0140359">
    <property type="term" value="F:ABC-type transporter activity"/>
    <property type="evidence" value="ECO:0007669"/>
    <property type="project" value="InterPro"/>
</dbReference>
<feature type="transmembrane region" description="Helical" evidence="1">
    <location>
        <begin position="153"/>
        <end position="176"/>
    </location>
</feature>
<evidence type="ECO:0008006" key="4">
    <source>
        <dbReference type="Google" id="ProtNLM"/>
    </source>
</evidence>
<keyword evidence="1" id="KW-0472">Membrane</keyword>
<keyword evidence="1" id="KW-1133">Transmembrane helix</keyword>
<feature type="transmembrane region" description="Helical" evidence="1">
    <location>
        <begin position="68"/>
        <end position="91"/>
    </location>
</feature>
<sequence>MKQFLILFKKEGLESARNFKWLWLPVVFMILGLTQPLTSYYFADILENFGGLPEGAVFEMPPPEAAEVLAGTLSQFSQIGILVVVLAYMGTVSQERTAGQLAMVMVKPVSEAAYLLAKWLHMVLLTAIALFFGFGISVYYTHLLIGEVTMLNAFYGGLTYLLWLVFAVSLLLFLSVTFNRQGAVAFLSLGILLVMGIVSLYAPDLLSWSPGALSGLASHWFYTGEAGDGFTGTVVITLILIAALLTASLLVFKKQEMITASP</sequence>
<evidence type="ECO:0000313" key="2">
    <source>
        <dbReference type="EMBL" id="ADI00186.1"/>
    </source>
</evidence>
<dbReference type="Pfam" id="PF12679">
    <property type="entry name" value="ABC2_membrane_2"/>
    <property type="match status" value="1"/>
</dbReference>
<reference evidence="2" key="1">
    <citation type="submission" date="2009-10" db="EMBL/GenBank/DDBJ databases">
        <title>Complete sequence of Bacillus selenitireducens MLS10.</title>
        <authorList>
            <consortium name="US DOE Joint Genome Institute"/>
            <person name="Lucas S."/>
            <person name="Copeland A."/>
            <person name="Lapidus A."/>
            <person name="Glavina del Rio T."/>
            <person name="Dalin E."/>
            <person name="Tice H."/>
            <person name="Bruce D."/>
            <person name="Goodwin L."/>
            <person name="Pitluck S."/>
            <person name="Sims D."/>
            <person name="Brettin T."/>
            <person name="Detter J.C."/>
            <person name="Han C."/>
            <person name="Larimer F."/>
            <person name="Land M."/>
            <person name="Hauser L."/>
            <person name="Kyrpides N."/>
            <person name="Ovchinnikova G."/>
            <person name="Stolz J."/>
        </authorList>
    </citation>
    <scope>NUCLEOTIDE SEQUENCE [LARGE SCALE GENOMIC DNA]</scope>
    <source>
        <strain evidence="2">MLS10</strain>
    </source>
</reference>
<dbReference type="RefSeq" id="WP_013173602.1">
    <property type="nucleotide sequence ID" value="NC_014219.1"/>
</dbReference>
<dbReference type="GO" id="GO:0005886">
    <property type="term" value="C:plasma membrane"/>
    <property type="evidence" value="ECO:0007669"/>
    <property type="project" value="UniProtKB-SubCell"/>
</dbReference>
<dbReference type="KEGG" id="bse:Bsel_2688"/>
<proteinExistence type="predicted"/>
<dbReference type="HOGENOM" id="CLU_091969_0_0_9"/>
<protein>
    <recommendedName>
        <fullName evidence="4">ABC-2 type transport system permease protein</fullName>
    </recommendedName>
</protein>
<evidence type="ECO:0000313" key="3">
    <source>
        <dbReference type="Proteomes" id="UP000000271"/>
    </source>
</evidence>
<gene>
    <name evidence="2" type="ordered locus">Bsel_2688</name>
</gene>
<dbReference type="eggNOG" id="COG1668">
    <property type="taxonomic scope" value="Bacteria"/>
</dbReference>
<dbReference type="PANTHER" id="PTHR37305">
    <property type="entry name" value="INTEGRAL MEMBRANE PROTEIN-RELATED"/>
    <property type="match status" value="1"/>
</dbReference>
<keyword evidence="1" id="KW-0812">Transmembrane</keyword>
<organism evidence="2 3">
    <name type="scientific">Bacillus selenitireducens (strain ATCC 700615 / DSM 15326 / MLS10)</name>
    <dbReference type="NCBI Taxonomy" id="439292"/>
    <lineage>
        <taxon>Bacteria</taxon>
        <taxon>Bacillati</taxon>
        <taxon>Bacillota</taxon>
        <taxon>Bacilli</taxon>
        <taxon>Bacillales</taxon>
        <taxon>Bacillaceae</taxon>
        <taxon>Salisediminibacterium</taxon>
    </lineage>
</organism>
<keyword evidence="3" id="KW-1185">Reference proteome</keyword>
<dbReference type="OrthoDB" id="4187110at2"/>
<feature type="transmembrane region" description="Helical" evidence="1">
    <location>
        <begin position="183"/>
        <end position="202"/>
    </location>
</feature>
<feature type="transmembrane region" description="Helical" evidence="1">
    <location>
        <begin position="112"/>
        <end position="141"/>
    </location>
</feature>
<accession>D6XYB7</accession>